<dbReference type="Gene3D" id="1.10.150.240">
    <property type="entry name" value="Putative phosphatase, domain 2"/>
    <property type="match status" value="1"/>
</dbReference>
<dbReference type="PANTHER" id="PTHR43434">
    <property type="entry name" value="PHOSPHOGLYCOLATE PHOSPHATASE"/>
    <property type="match status" value="1"/>
</dbReference>
<dbReference type="GO" id="GO:0006281">
    <property type="term" value="P:DNA repair"/>
    <property type="evidence" value="ECO:0007669"/>
    <property type="project" value="TreeGrafter"/>
</dbReference>
<dbReference type="Gene3D" id="3.40.50.1000">
    <property type="entry name" value="HAD superfamily/HAD-like"/>
    <property type="match status" value="1"/>
</dbReference>
<dbReference type="NCBIfam" id="TIGR01549">
    <property type="entry name" value="HAD-SF-IA-v1"/>
    <property type="match status" value="1"/>
</dbReference>
<reference evidence="1 2" key="1">
    <citation type="submission" date="2018-09" db="EMBL/GenBank/DDBJ databases">
        <title>Paenibacillus SK2017-BO5.</title>
        <authorList>
            <person name="Piskunova J.V."/>
            <person name="Dubiley S.A."/>
            <person name="Severinov K.V."/>
        </authorList>
    </citation>
    <scope>NUCLEOTIDE SEQUENCE [LARGE SCALE GENOMIC DNA]</scope>
    <source>
        <strain evidence="1 2">BO5</strain>
    </source>
</reference>
<dbReference type="Proteomes" id="UP000266177">
    <property type="component" value="Unassembled WGS sequence"/>
</dbReference>
<dbReference type="PANTHER" id="PTHR43434:SF26">
    <property type="entry name" value="PYROPHOSPHATASE PPAX"/>
    <property type="match status" value="1"/>
</dbReference>
<dbReference type="SFLD" id="SFLDG01129">
    <property type="entry name" value="C1.5:_HAD__Beta-PGM__Phosphata"/>
    <property type="match status" value="1"/>
</dbReference>
<organism evidence="1 2">
    <name type="scientific">Paenibacillus thiaminolyticus</name>
    <name type="common">Bacillus thiaminolyticus</name>
    <dbReference type="NCBI Taxonomy" id="49283"/>
    <lineage>
        <taxon>Bacteria</taxon>
        <taxon>Bacillati</taxon>
        <taxon>Bacillota</taxon>
        <taxon>Bacilli</taxon>
        <taxon>Bacillales</taxon>
        <taxon>Paenibacillaceae</taxon>
        <taxon>Paenibacillus</taxon>
    </lineage>
</organism>
<sequence length="212" mass="23596">MYQAFLFDLDGTIIDSEMIGLRALQETLAELGLAYQLNELRFSLGIPSYKTMEMLNVKDIPAAIKICVEKEKPYMSKVPIFEGMRDVIAKLPACGIVTSKTAEEMNDSFYLLGIDHYFEAVVCATDTSKHKPDPEPLELGLRRMECTADNAIYIGDSIYDMKCAKAAGVDFGLALWGAKSASGFEDARYIFETPHDIMKLLDEPAKSELAKK</sequence>
<dbReference type="InterPro" id="IPR036412">
    <property type="entry name" value="HAD-like_sf"/>
</dbReference>
<dbReference type="RefSeq" id="WP_119791961.1">
    <property type="nucleotide sequence ID" value="NZ_QYZD01000004.1"/>
</dbReference>
<dbReference type="OrthoDB" id="9807630at2"/>
<name>A0A3A3GL82_PANTH</name>
<accession>A0A3A3GL82</accession>
<dbReference type="Pfam" id="PF13419">
    <property type="entry name" value="HAD_2"/>
    <property type="match status" value="1"/>
</dbReference>
<proteinExistence type="predicted"/>
<dbReference type="GO" id="GO:0008967">
    <property type="term" value="F:phosphoglycolate phosphatase activity"/>
    <property type="evidence" value="ECO:0007669"/>
    <property type="project" value="TreeGrafter"/>
</dbReference>
<keyword evidence="1" id="KW-0378">Hydrolase</keyword>
<evidence type="ECO:0000313" key="1">
    <source>
        <dbReference type="EMBL" id="RJG25338.1"/>
    </source>
</evidence>
<dbReference type="InterPro" id="IPR041492">
    <property type="entry name" value="HAD_2"/>
</dbReference>
<dbReference type="InterPro" id="IPR023198">
    <property type="entry name" value="PGP-like_dom2"/>
</dbReference>
<dbReference type="AlphaFoldDB" id="A0A3A3GL82"/>
<gene>
    <name evidence="1" type="ORF">DQX05_06485</name>
</gene>
<dbReference type="InterPro" id="IPR023214">
    <property type="entry name" value="HAD_sf"/>
</dbReference>
<comment type="caution">
    <text evidence="1">The sequence shown here is derived from an EMBL/GenBank/DDBJ whole genome shotgun (WGS) entry which is preliminary data.</text>
</comment>
<dbReference type="InterPro" id="IPR006439">
    <property type="entry name" value="HAD-SF_hydro_IA"/>
</dbReference>
<dbReference type="SFLD" id="SFLDS00003">
    <property type="entry name" value="Haloacid_Dehalogenase"/>
    <property type="match status" value="1"/>
</dbReference>
<dbReference type="EMBL" id="QYZD01000004">
    <property type="protein sequence ID" value="RJG25338.1"/>
    <property type="molecule type" value="Genomic_DNA"/>
</dbReference>
<dbReference type="SUPFAM" id="SSF56784">
    <property type="entry name" value="HAD-like"/>
    <property type="match status" value="1"/>
</dbReference>
<dbReference type="InterPro" id="IPR050155">
    <property type="entry name" value="HAD-like_hydrolase_sf"/>
</dbReference>
<dbReference type="GO" id="GO:0005829">
    <property type="term" value="C:cytosol"/>
    <property type="evidence" value="ECO:0007669"/>
    <property type="project" value="TreeGrafter"/>
</dbReference>
<protein>
    <submittedName>
        <fullName evidence="1">HAD family hydrolase</fullName>
    </submittedName>
</protein>
<evidence type="ECO:0000313" key="2">
    <source>
        <dbReference type="Proteomes" id="UP000266177"/>
    </source>
</evidence>